<protein>
    <submittedName>
        <fullName evidence="1">Uncharacterized protein</fullName>
    </submittedName>
</protein>
<keyword evidence="2" id="KW-1185">Reference proteome</keyword>
<dbReference type="STRING" id="1029756.W911_05175"/>
<dbReference type="Proteomes" id="UP000018542">
    <property type="component" value="Chromosome"/>
</dbReference>
<name>V5SHL3_9HYPH</name>
<evidence type="ECO:0000313" key="1">
    <source>
        <dbReference type="EMBL" id="AHB49992.1"/>
    </source>
</evidence>
<sequence length="83" mass="9365">MPVRKISRLFTPLIVPPVVSSYFMRVAFDAVMPIAVGFCPFEVLRSRICGGLIGLISIRKMAKSALGSEARETVFQGWHYYER</sequence>
<gene>
    <name evidence="1" type="ORF">W911_05175</name>
</gene>
<reference evidence="1 2" key="1">
    <citation type="journal article" date="2014" name="Genome Announc.">
        <title>Complete Genome Sequence of Hyphomicrobium nitrativorans Strain NL23, a Denitrifying Bacterium Isolated from Biofilm of a Methanol-Fed Denitrification System Treating Seawater at the Montreal Biodome.</title>
        <authorList>
            <person name="Martineau C."/>
            <person name="Villeneuve C."/>
            <person name="Mauffrey F."/>
            <person name="Villemur R."/>
        </authorList>
    </citation>
    <scope>NUCLEOTIDE SEQUENCE [LARGE SCALE GENOMIC DNA]</scope>
    <source>
        <strain evidence="1">NL23</strain>
    </source>
</reference>
<organism evidence="1 2">
    <name type="scientific">Hyphomicrobium nitrativorans NL23</name>
    <dbReference type="NCBI Taxonomy" id="1029756"/>
    <lineage>
        <taxon>Bacteria</taxon>
        <taxon>Pseudomonadati</taxon>
        <taxon>Pseudomonadota</taxon>
        <taxon>Alphaproteobacteria</taxon>
        <taxon>Hyphomicrobiales</taxon>
        <taxon>Hyphomicrobiaceae</taxon>
        <taxon>Hyphomicrobium</taxon>
    </lineage>
</organism>
<evidence type="ECO:0000313" key="2">
    <source>
        <dbReference type="Proteomes" id="UP000018542"/>
    </source>
</evidence>
<dbReference type="AlphaFoldDB" id="V5SHL3"/>
<proteinExistence type="predicted"/>
<dbReference type="HOGENOM" id="CLU_2538013_0_0_5"/>
<accession>V5SHL3</accession>
<dbReference type="KEGG" id="hni:W911_05175"/>
<dbReference type="EMBL" id="CP006912">
    <property type="protein sequence ID" value="AHB49992.1"/>
    <property type="molecule type" value="Genomic_DNA"/>
</dbReference>